<keyword evidence="4" id="KW-1185">Reference proteome</keyword>
<accession>G5GIZ6</accession>
<dbReference type="EMBL" id="ACZL01000023">
    <property type="protein sequence ID" value="EHI55400.1"/>
    <property type="molecule type" value="Genomic_DNA"/>
</dbReference>
<comment type="caution">
    <text evidence="3">The sequence shown here is derived from an EMBL/GenBank/DDBJ whole genome shotgun (WGS) entry which is preliminary data.</text>
</comment>
<reference evidence="3 4" key="1">
    <citation type="submission" date="2011-08" db="EMBL/GenBank/DDBJ databases">
        <title>The Genome Sequence of Johnsonella ignava ATCC 51276.</title>
        <authorList>
            <consortium name="The Broad Institute Genome Sequencing Platform"/>
            <person name="Earl A."/>
            <person name="Ward D."/>
            <person name="Feldgarden M."/>
            <person name="Gevers D."/>
            <person name="Izard J."/>
            <person name="Blanton J.M."/>
            <person name="Baranova O.V."/>
            <person name="Dewhirst F.E."/>
            <person name="Young S.K."/>
            <person name="Zeng Q."/>
            <person name="Gargeya S."/>
            <person name="Fitzgerald M."/>
            <person name="Haas B."/>
            <person name="Abouelleil A."/>
            <person name="Alvarado L."/>
            <person name="Arachchi H.M."/>
            <person name="Berlin A."/>
            <person name="Brown A."/>
            <person name="Chapman S.B."/>
            <person name="Chen Z."/>
            <person name="Dunbar C."/>
            <person name="Freedman E."/>
            <person name="Gearin G."/>
            <person name="Gellesch M."/>
            <person name="Goldberg J."/>
            <person name="Griggs A."/>
            <person name="Gujja S."/>
            <person name="Heiman D."/>
            <person name="Howarth C."/>
            <person name="Larson L."/>
            <person name="Lui A."/>
            <person name="MacDonald P.J.P."/>
            <person name="Montmayeur A."/>
            <person name="Murphy C."/>
            <person name="Neiman D."/>
            <person name="Pearson M."/>
            <person name="Priest M."/>
            <person name="Roberts A."/>
            <person name="Saif S."/>
            <person name="Shea T."/>
            <person name="Shenoy N."/>
            <person name="Sisk P."/>
            <person name="Stolte C."/>
            <person name="Sykes S."/>
            <person name="Wortman J."/>
            <person name="Nusbaum C."/>
            <person name="Birren B."/>
        </authorList>
    </citation>
    <scope>NUCLEOTIDE SEQUENCE [LARGE SCALE GENOMIC DNA]</scope>
    <source>
        <strain evidence="3 4">ATCC 51276</strain>
    </source>
</reference>
<evidence type="ECO:0000313" key="3">
    <source>
        <dbReference type="EMBL" id="EHI55400.1"/>
    </source>
</evidence>
<evidence type="ECO:0000259" key="2">
    <source>
        <dbReference type="Pfam" id="PF14133"/>
    </source>
</evidence>
<sequence length="344" mass="38523">MLSVISASVLISGCTAADKNTAPHDESGKSAYSRSNQSTQSDQSVSVSEGSSGLPESKSETGAYNKDKGTLKSLTYSNLLDTESQEEVKAALVDSGIDENAIKKFFDSVNYFNSNVDTESLVQKGFISSEKLSPEYDQIAIQQKWAEKNPDFIGCNCRITTFTLLKDLIKIKNSSSDGNSDTESDFLTFDISAVKNAPESLFDDEQMKFFKSVFDEMPTTKSMDTDVHVEAFKKEWRKRGVSFDESSKARMISVVFNSDLDDKQTLFIGHVGVLVPGKDNKLLFIEKLAFQEPYQVLKFDDKSQVAEYLMYKYDVEWDQKTAHPFIMDNDSLIEGYGIYNLNKN</sequence>
<dbReference type="STRING" id="679200.HMPREF9333_01536"/>
<gene>
    <name evidence="3" type="ORF">HMPREF9333_01536</name>
</gene>
<dbReference type="InterPro" id="IPR025389">
    <property type="entry name" value="DUF4300"/>
</dbReference>
<dbReference type="eggNOG" id="ENOG502ZA0R">
    <property type="taxonomic scope" value="Bacteria"/>
</dbReference>
<feature type="compositionally biased region" description="Low complexity" evidence="1">
    <location>
        <begin position="35"/>
        <end position="56"/>
    </location>
</feature>
<proteinExistence type="predicted"/>
<name>G5GIZ6_9FIRM</name>
<dbReference type="AlphaFoldDB" id="G5GIZ6"/>
<dbReference type="PATRIC" id="fig|679200.3.peg.1625"/>
<dbReference type="Proteomes" id="UP000003011">
    <property type="component" value="Unassembled WGS sequence"/>
</dbReference>
<evidence type="ECO:0000256" key="1">
    <source>
        <dbReference type="SAM" id="MobiDB-lite"/>
    </source>
</evidence>
<dbReference type="Pfam" id="PF14133">
    <property type="entry name" value="DUF4300"/>
    <property type="match status" value="1"/>
</dbReference>
<protein>
    <recommendedName>
        <fullName evidence="2">DUF4300 domain-containing protein</fullName>
    </recommendedName>
</protein>
<dbReference type="HOGENOM" id="CLU_061772_1_0_9"/>
<feature type="region of interest" description="Disordered" evidence="1">
    <location>
        <begin position="17"/>
        <end position="66"/>
    </location>
</feature>
<organism evidence="3 4">
    <name type="scientific">Johnsonella ignava ATCC 51276</name>
    <dbReference type="NCBI Taxonomy" id="679200"/>
    <lineage>
        <taxon>Bacteria</taxon>
        <taxon>Bacillati</taxon>
        <taxon>Bacillota</taxon>
        <taxon>Clostridia</taxon>
        <taxon>Lachnospirales</taxon>
        <taxon>Lachnospiraceae</taxon>
        <taxon>Johnsonella</taxon>
    </lineage>
</organism>
<evidence type="ECO:0000313" key="4">
    <source>
        <dbReference type="Proteomes" id="UP000003011"/>
    </source>
</evidence>
<feature type="domain" description="DUF4300" evidence="2">
    <location>
        <begin position="75"/>
        <end position="333"/>
    </location>
</feature>